<dbReference type="Gene3D" id="1.10.10.10">
    <property type="entry name" value="Winged helix-like DNA-binding domain superfamily/Winged helix DNA-binding domain"/>
    <property type="match status" value="1"/>
</dbReference>
<keyword evidence="3" id="KW-0804">Transcription</keyword>
<dbReference type="SUPFAM" id="SSF46785">
    <property type="entry name" value="Winged helix' DNA-binding domain"/>
    <property type="match status" value="1"/>
</dbReference>
<evidence type="ECO:0000256" key="3">
    <source>
        <dbReference type="ARBA" id="ARBA00023163"/>
    </source>
</evidence>
<keyword evidence="2" id="KW-0238">DNA-binding</keyword>
<feature type="domain" description="HTH marR-type" evidence="4">
    <location>
        <begin position="1"/>
        <end position="140"/>
    </location>
</feature>
<dbReference type="Pfam" id="PF12802">
    <property type="entry name" value="MarR_2"/>
    <property type="match status" value="1"/>
</dbReference>
<dbReference type="PROSITE" id="PS50995">
    <property type="entry name" value="HTH_MARR_2"/>
    <property type="match status" value="1"/>
</dbReference>
<dbReference type="PRINTS" id="PR00598">
    <property type="entry name" value="HTHMARR"/>
</dbReference>
<sequence>MKQDDRRTAVNNFRRIHAGMEHSISRFFLRTDLTAAQGHLLLYILTRPHQRLCSTELHRGLGLSRAAVSELLKKLREKGFLTLRTAPEDERQKLIEPTDRALELKQTLDRLAARTETQIFDGFSPQEIEALLCFQMRILQNLNKEEHLDGNRSQSNTTI</sequence>
<gene>
    <name evidence="5" type="ORF">WMO24_08205</name>
</gene>
<dbReference type="InterPro" id="IPR036388">
    <property type="entry name" value="WH-like_DNA-bd_sf"/>
</dbReference>
<dbReference type="Proteomes" id="UP001477672">
    <property type="component" value="Unassembled WGS sequence"/>
</dbReference>
<dbReference type="EMBL" id="JBBMFA010000090">
    <property type="protein sequence ID" value="MEQ2520412.1"/>
    <property type="molecule type" value="Genomic_DNA"/>
</dbReference>
<keyword evidence="6" id="KW-1185">Reference proteome</keyword>
<evidence type="ECO:0000313" key="6">
    <source>
        <dbReference type="Proteomes" id="UP001477672"/>
    </source>
</evidence>
<accession>A0ABV1GFG3</accession>
<dbReference type="InterPro" id="IPR000835">
    <property type="entry name" value="HTH_MarR-typ"/>
</dbReference>
<proteinExistence type="predicted"/>
<dbReference type="SMART" id="SM00347">
    <property type="entry name" value="HTH_MARR"/>
    <property type="match status" value="1"/>
</dbReference>
<name>A0ABV1GFG3_9FIRM</name>
<comment type="caution">
    <text evidence="5">The sequence shown here is derived from an EMBL/GenBank/DDBJ whole genome shotgun (WGS) entry which is preliminary data.</text>
</comment>
<dbReference type="PANTHER" id="PTHR42756:SF1">
    <property type="entry name" value="TRANSCRIPTIONAL REPRESSOR OF EMRAB OPERON"/>
    <property type="match status" value="1"/>
</dbReference>
<keyword evidence="1" id="KW-0805">Transcription regulation</keyword>
<evidence type="ECO:0000256" key="2">
    <source>
        <dbReference type="ARBA" id="ARBA00023125"/>
    </source>
</evidence>
<evidence type="ECO:0000256" key="1">
    <source>
        <dbReference type="ARBA" id="ARBA00023015"/>
    </source>
</evidence>
<evidence type="ECO:0000313" key="5">
    <source>
        <dbReference type="EMBL" id="MEQ2520412.1"/>
    </source>
</evidence>
<evidence type="ECO:0000259" key="4">
    <source>
        <dbReference type="PROSITE" id="PS50995"/>
    </source>
</evidence>
<dbReference type="InterPro" id="IPR036390">
    <property type="entry name" value="WH_DNA-bd_sf"/>
</dbReference>
<organism evidence="5 6">
    <name type="scientific">Ruthenibacterium intestinale</name>
    <dbReference type="NCBI Taxonomy" id="3133163"/>
    <lineage>
        <taxon>Bacteria</taxon>
        <taxon>Bacillati</taxon>
        <taxon>Bacillota</taxon>
        <taxon>Clostridia</taxon>
        <taxon>Eubacteriales</taxon>
        <taxon>Oscillospiraceae</taxon>
        <taxon>Ruthenibacterium</taxon>
    </lineage>
</organism>
<reference evidence="5 6" key="1">
    <citation type="submission" date="2024-03" db="EMBL/GenBank/DDBJ databases">
        <title>Human intestinal bacterial collection.</title>
        <authorList>
            <person name="Pauvert C."/>
            <person name="Hitch T.C.A."/>
            <person name="Clavel T."/>
        </authorList>
    </citation>
    <scope>NUCLEOTIDE SEQUENCE [LARGE SCALE GENOMIC DNA]</scope>
    <source>
        <strain evidence="5 6">CLA-JM-H11</strain>
    </source>
</reference>
<dbReference type="RefSeq" id="WP_349215951.1">
    <property type="nucleotide sequence ID" value="NZ_JBBMFA010000090.1"/>
</dbReference>
<dbReference type="PANTHER" id="PTHR42756">
    <property type="entry name" value="TRANSCRIPTIONAL REGULATOR, MARR"/>
    <property type="match status" value="1"/>
</dbReference>
<protein>
    <submittedName>
        <fullName evidence="5">MarR family transcriptional regulator</fullName>
    </submittedName>
</protein>